<dbReference type="OrthoDB" id="2537141at2759"/>
<proteinExistence type="predicted"/>
<dbReference type="AlphaFoldDB" id="A0A166BW61"/>
<reference evidence="2 3" key="1">
    <citation type="journal article" date="2016" name="Mol. Biol. Evol.">
        <title>Comparative Genomics of Early-Diverging Mushroom-Forming Fungi Provides Insights into the Origins of Lignocellulose Decay Capabilities.</title>
        <authorList>
            <person name="Nagy L.G."/>
            <person name="Riley R."/>
            <person name="Tritt A."/>
            <person name="Adam C."/>
            <person name="Daum C."/>
            <person name="Floudas D."/>
            <person name="Sun H."/>
            <person name="Yadav J.S."/>
            <person name="Pangilinan J."/>
            <person name="Larsson K.H."/>
            <person name="Matsuura K."/>
            <person name="Barry K."/>
            <person name="Labutti K."/>
            <person name="Kuo R."/>
            <person name="Ohm R.A."/>
            <person name="Bhattacharya S.S."/>
            <person name="Shirouzu T."/>
            <person name="Yoshinaga Y."/>
            <person name="Martin F.M."/>
            <person name="Grigoriev I.V."/>
            <person name="Hibbett D.S."/>
        </authorList>
    </citation>
    <scope>NUCLEOTIDE SEQUENCE [LARGE SCALE GENOMIC DNA]</scope>
    <source>
        <strain evidence="2 3">HHB10207 ss-3</strain>
    </source>
</reference>
<organism evidence="2 3">
    <name type="scientific">Sistotremastrum suecicum HHB10207 ss-3</name>
    <dbReference type="NCBI Taxonomy" id="1314776"/>
    <lineage>
        <taxon>Eukaryota</taxon>
        <taxon>Fungi</taxon>
        <taxon>Dikarya</taxon>
        <taxon>Basidiomycota</taxon>
        <taxon>Agaricomycotina</taxon>
        <taxon>Agaricomycetes</taxon>
        <taxon>Sistotremastrales</taxon>
        <taxon>Sistotremastraceae</taxon>
        <taxon>Sistotremastrum</taxon>
    </lineage>
</organism>
<feature type="compositionally biased region" description="Basic and acidic residues" evidence="1">
    <location>
        <begin position="377"/>
        <end position="386"/>
    </location>
</feature>
<feature type="compositionally biased region" description="Basic and acidic residues" evidence="1">
    <location>
        <begin position="313"/>
        <end position="326"/>
    </location>
</feature>
<dbReference type="EMBL" id="KV428098">
    <property type="protein sequence ID" value="KZT36812.1"/>
    <property type="molecule type" value="Genomic_DNA"/>
</dbReference>
<feature type="region of interest" description="Disordered" evidence="1">
    <location>
        <begin position="371"/>
        <end position="406"/>
    </location>
</feature>
<dbReference type="STRING" id="1314776.A0A166BW61"/>
<keyword evidence="3" id="KW-1185">Reference proteome</keyword>
<feature type="region of interest" description="Disordered" evidence="1">
    <location>
        <begin position="239"/>
        <end position="263"/>
    </location>
</feature>
<feature type="compositionally biased region" description="Basic and acidic residues" evidence="1">
    <location>
        <begin position="161"/>
        <end position="172"/>
    </location>
</feature>
<feature type="compositionally biased region" description="Polar residues" evidence="1">
    <location>
        <begin position="151"/>
        <end position="160"/>
    </location>
</feature>
<sequence>MDSAPLTEVAIRGPAFSKIDRDEYLKRYVESQKPHLPSYARDGAREYKTLAQGSDLNAAHAEDRENSVFEVRCLASPVLKPRVPNAPEPVADGGSGKRVGQAESRDETRQKKSSQRVSARAKENRPERSLNNREDQTKENRPKKADEKKLASSSAKVDTQMTEHDMRLAERRERKRARREIIKPQINHSPSCSDDDGKKRQKGTTTKKAKISPGLALMEKFSAKNVGKERLTLKPNMNFGVFSKGKASTRTATDQRRVKKGQAVSFSESKFLNSIRPAPSQEIPEDADSDISSVKILRIQDAKGATSQYFTRGGKENNDASSDHSEIVSNPVSRTEKNLAQRKSGVDLTEKSSVLWDIELDRPLPEDTASILQVPAVRKEPLDEMKTSSASSSHKSPSHLSENGVTPVVDEPMLTAQRTSASPSSLASLAPSQSASQRAPIAVFSSNKRMPSVLPTLFDYEEKGPSPSAGPLPRIDYSPSLTSLENMFTTGNAIHRAVTQDEGSFAGETFHYFQDDWPSRDRSDENLYYTEPAELSAEFMDSHGYLLNDTRSQFAYETEKREYDLSCPLVYEEQNEECGEYYDAEEENLVDLSYPIMSAEGIPEQYDFQGLTVVDNHSFFEAQPMDVDIDQDQFEMPLFANFAENLEADEPVDVDEEAYFDLLIDDSAFSESPEPEAILVQDPGPSFSQGRSLLHQYSNTATVSRVASPARDIEQELARTMKGHWLPQRL</sequence>
<gene>
    <name evidence="2" type="ORF">SISSUDRAFT_1130076</name>
</gene>
<accession>A0A166BW61</accession>
<evidence type="ECO:0000256" key="1">
    <source>
        <dbReference type="SAM" id="MobiDB-lite"/>
    </source>
</evidence>
<feature type="compositionally biased region" description="Basic residues" evidence="1">
    <location>
        <begin position="199"/>
        <end position="210"/>
    </location>
</feature>
<name>A0A166BW61_9AGAM</name>
<feature type="compositionally biased region" description="Basic and acidic residues" evidence="1">
    <location>
        <begin position="120"/>
        <end position="150"/>
    </location>
</feature>
<feature type="compositionally biased region" description="Basic and acidic residues" evidence="1">
    <location>
        <begin position="334"/>
        <end position="346"/>
    </location>
</feature>
<feature type="region of interest" description="Disordered" evidence="1">
    <location>
        <begin position="309"/>
        <end position="346"/>
    </location>
</feature>
<feature type="region of interest" description="Disordered" evidence="1">
    <location>
        <begin position="76"/>
        <end position="211"/>
    </location>
</feature>
<feature type="compositionally biased region" description="Low complexity" evidence="1">
    <location>
        <begin position="388"/>
        <end position="401"/>
    </location>
</feature>
<protein>
    <submittedName>
        <fullName evidence="2">Uncharacterized protein</fullName>
    </submittedName>
</protein>
<evidence type="ECO:0000313" key="2">
    <source>
        <dbReference type="EMBL" id="KZT36812.1"/>
    </source>
</evidence>
<dbReference type="Proteomes" id="UP000076798">
    <property type="component" value="Unassembled WGS sequence"/>
</dbReference>
<evidence type="ECO:0000313" key="3">
    <source>
        <dbReference type="Proteomes" id="UP000076798"/>
    </source>
</evidence>